<accession>A0A8T0DH64</accession>
<evidence type="ECO:0000313" key="2">
    <source>
        <dbReference type="Proteomes" id="UP000699462"/>
    </source>
</evidence>
<name>A0A8T0DH64_9TREM</name>
<dbReference type="Proteomes" id="UP000699462">
    <property type="component" value="Unassembled WGS sequence"/>
</dbReference>
<dbReference type="SUPFAM" id="SSF57302">
    <property type="entry name" value="Snake toxin-like"/>
    <property type="match status" value="1"/>
</dbReference>
<comment type="caution">
    <text evidence="1">The sequence shown here is derived from an EMBL/GenBank/DDBJ whole genome shotgun (WGS) entry which is preliminary data.</text>
</comment>
<sequence length="118" mass="13840">MRCFCSSTVNDCPESRQKQCDPRTSHCLLLLTWDADSNRFVETFQDCWHWTDRFGCPKEPGPCHIFQETEKKFKACCCKGDLCNNVSDSEFASPFSKFFFQRVVCFGEFKQPLKFCYI</sequence>
<proteinExistence type="predicted"/>
<dbReference type="EMBL" id="JTDF01004324">
    <property type="protein sequence ID" value="KAF8566990.1"/>
    <property type="molecule type" value="Genomic_DNA"/>
</dbReference>
<keyword evidence="2" id="KW-1185">Reference proteome</keyword>
<evidence type="ECO:0008006" key="3">
    <source>
        <dbReference type="Google" id="ProtNLM"/>
    </source>
</evidence>
<gene>
    <name evidence="1" type="ORF">P879_10444</name>
</gene>
<organism evidence="1 2">
    <name type="scientific">Paragonimus westermani</name>
    <dbReference type="NCBI Taxonomy" id="34504"/>
    <lineage>
        <taxon>Eukaryota</taxon>
        <taxon>Metazoa</taxon>
        <taxon>Spiralia</taxon>
        <taxon>Lophotrochozoa</taxon>
        <taxon>Platyhelminthes</taxon>
        <taxon>Trematoda</taxon>
        <taxon>Digenea</taxon>
        <taxon>Plagiorchiida</taxon>
        <taxon>Troglotremata</taxon>
        <taxon>Troglotrematidae</taxon>
        <taxon>Paragonimus</taxon>
    </lineage>
</organism>
<dbReference type="AlphaFoldDB" id="A0A8T0DH64"/>
<reference evidence="1 2" key="1">
    <citation type="submission" date="2019-07" db="EMBL/GenBank/DDBJ databases">
        <title>Annotation for the trematode Paragonimus westermani.</title>
        <authorList>
            <person name="Choi Y.-J."/>
        </authorList>
    </citation>
    <scope>NUCLEOTIDE SEQUENCE [LARGE SCALE GENOMIC DNA]</scope>
    <source>
        <strain evidence="1">180907_Pwestermani</strain>
    </source>
</reference>
<dbReference type="InterPro" id="IPR045860">
    <property type="entry name" value="Snake_toxin-like_sf"/>
</dbReference>
<evidence type="ECO:0000313" key="1">
    <source>
        <dbReference type="EMBL" id="KAF8566990.1"/>
    </source>
</evidence>
<protein>
    <recommendedName>
        <fullName evidence="3">Activin types I and II receptor domain-containing protein</fullName>
    </recommendedName>
</protein>